<dbReference type="InterPro" id="IPR029044">
    <property type="entry name" value="Nucleotide-diphossugar_trans"/>
</dbReference>
<dbReference type="AlphaFoldDB" id="A0A930N5Z9"/>
<dbReference type="Proteomes" id="UP000757461">
    <property type="component" value="Unassembled WGS sequence"/>
</dbReference>
<proteinExistence type="predicted"/>
<organism evidence="4 5">
    <name type="scientific">Prevotella histicola</name>
    <dbReference type="NCBI Taxonomy" id="470565"/>
    <lineage>
        <taxon>Bacteria</taxon>
        <taxon>Pseudomonadati</taxon>
        <taxon>Bacteroidota</taxon>
        <taxon>Bacteroidia</taxon>
        <taxon>Bacteroidales</taxon>
        <taxon>Prevotellaceae</taxon>
        <taxon>Prevotella</taxon>
    </lineage>
</organism>
<evidence type="ECO:0000256" key="2">
    <source>
        <dbReference type="ARBA" id="ARBA00022679"/>
    </source>
</evidence>
<gene>
    <name evidence="4" type="ORF">HXN33_00515</name>
</gene>
<dbReference type="PANTHER" id="PTHR22916">
    <property type="entry name" value="GLYCOSYLTRANSFERASE"/>
    <property type="match status" value="1"/>
</dbReference>
<sequence>MLLSIIIPIYNVEDTLRRCLMSVLPQVDDTMEVVLIDDGSTDSSALIAEEMIQNRTDCTLIHQTNGGLSAARNAGIELAKGEFITFIDSDDFVADGTYKDLVAVLTAHPTYDILEYPALVHYGNKSKEHLLTFPDTVINDIRDYWLAGGHRHTYACNKVFRRELFNEIRFPVGKVFEDTFTYPYLLQRAKTVATTSKGLYYYCQNDKGITARAKGKELNNLLEAHLTHLHLWGELTPAYYQALVNIQMDVYEATHADPILPLLPYKGTLKLSILHLIGLKRLCQLNQFIHRMMRRNHS</sequence>
<dbReference type="Pfam" id="PF00535">
    <property type="entry name" value="Glycos_transf_2"/>
    <property type="match status" value="1"/>
</dbReference>
<dbReference type="InterPro" id="IPR001173">
    <property type="entry name" value="Glyco_trans_2-like"/>
</dbReference>
<name>A0A930N5Z9_9BACT</name>
<reference evidence="4" key="1">
    <citation type="submission" date="2020-04" db="EMBL/GenBank/DDBJ databases">
        <title>Deep metagenomics examines the oral microbiome during advanced dental caries in children, revealing novel taxa and co-occurrences with host molecules.</title>
        <authorList>
            <person name="Baker J.L."/>
            <person name="Morton J.T."/>
            <person name="Dinis M."/>
            <person name="Alvarez R."/>
            <person name="Tran N.C."/>
            <person name="Knight R."/>
            <person name="Edlund A."/>
        </authorList>
    </citation>
    <scope>NUCLEOTIDE SEQUENCE</scope>
    <source>
        <strain evidence="4">JCVI_25_bin.9</strain>
    </source>
</reference>
<dbReference type="CDD" id="cd00761">
    <property type="entry name" value="Glyco_tranf_GTA_type"/>
    <property type="match status" value="1"/>
</dbReference>
<evidence type="ECO:0000256" key="1">
    <source>
        <dbReference type="ARBA" id="ARBA00022676"/>
    </source>
</evidence>
<dbReference type="PANTHER" id="PTHR22916:SF51">
    <property type="entry name" value="GLYCOSYLTRANSFERASE EPSH-RELATED"/>
    <property type="match status" value="1"/>
</dbReference>
<dbReference type="SUPFAM" id="SSF53448">
    <property type="entry name" value="Nucleotide-diphospho-sugar transferases"/>
    <property type="match status" value="1"/>
</dbReference>
<feature type="domain" description="Glycosyltransferase 2-like" evidence="3">
    <location>
        <begin position="4"/>
        <end position="168"/>
    </location>
</feature>
<protein>
    <submittedName>
        <fullName evidence="4">Glycosyltransferase family 2 protein</fullName>
    </submittedName>
</protein>
<accession>A0A930N5Z9</accession>
<evidence type="ECO:0000259" key="3">
    <source>
        <dbReference type="Pfam" id="PF00535"/>
    </source>
</evidence>
<dbReference type="EMBL" id="JABZSQ010000004">
    <property type="protein sequence ID" value="MBF1414034.1"/>
    <property type="molecule type" value="Genomic_DNA"/>
</dbReference>
<keyword evidence="1" id="KW-0328">Glycosyltransferase</keyword>
<dbReference type="Gene3D" id="3.90.550.10">
    <property type="entry name" value="Spore Coat Polysaccharide Biosynthesis Protein SpsA, Chain A"/>
    <property type="match status" value="1"/>
</dbReference>
<evidence type="ECO:0000313" key="5">
    <source>
        <dbReference type="Proteomes" id="UP000757461"/>
    </source>
</evidence>
<keyword evidence="2" id="KW-0808">Transferase</keyword>
<comment type="caution">
    <text evidence="4">The sequence shown here is derived from an EMBL/GenBank/DDBJ whole genome shotgun (WGS) entry which is preliminary data.</text>
</comment>
<dbReference type="GO" id="GO:0016758">
    <property type="term" value="F:hexosyltransferase activity"/>
    <property type="evidence" value="ECO:0007669"/>
    <property type="project" value="UniProtKB-ARBA"/>
</dbReference>
<dbReference type="RefSeq" id="WP_278538584.1">
    <property type="nucleotide sequence ID" value="NZ_JABZSL010000002.1"/>
</dbReference>
<evidence type="ECO:0000313" key="4">
    <source>
        <dbReference type="EMBL" id="MBF1414034.1"/>
    </source>
</evidence>